<name>A0A183HL74_9BILA</name>
<accession>A0A183HL74</accession>
<organism evidence="1">
    <name type="scientific">Onchocerca flexuosa</name>
    <dbReference type="NCBI Taxonomy" id="387005"/>
    <lineage>
        <taxon>Eukaryota</taxon>
        <taxon>Metazoa</taxon>
        <taxon>Ecdysozoa</taxon>
        <taxon>Nematoda</taxon>
        <taxon>Chromadorea</taxon>
        <taxon>Rhabditida</taxon>
        <taxon>Spirurina</taxon>
        <taxon>Spiruromorpha</taxon>
        <taxon>Filarioidea</taxon>
        <taxon>Onchocercidae</taxon>
        <taxon>Onchocerca</taxon>
    </lineage>
</organism>
<proteinExistence type="predicted"/>
<protein>
    <submittedName>
        <fullName evidence="1">C2 tensin-type domain-containing protein</fullName>
    </submittedName>
</protein>
<dbReference type="STRING" id="387005.A0A183HL74"/>
<sequence>LDSKCNQRKAFSFGFNSSFPFLTAIPNETVKVDVKVTSYLPKSLKNFKLHCYMKLFVQNGSQKRTAGRQPHFECTHNEVDGISRFACVWKGDIEVRKESLSGFSMNSIDESEDCLIFQSSSADELKPGENILTLTAKLVIGRSLILRCDWLNMPEIEEDLARLPICFVHRKPVSVKLKPPPSKF</sequence>
<dbReference type="WBParaSite" id="OFLC_0000823501-mRNA-1">
    <property type="protein sequence ID" value="OFLC_0000823501-mRNA-1"/>
    <property type="gene ID" value="OFLC_0000823501"/>
</dbReference>
<evidence type="ECO:0000313" key="1">
    <source>
        <dbReference type="WBParaSite" id="OFLC_0000823501-mRNA-1"/>
    </source>
</evidence>
<reference evidence="1" key="1">
    <citation type="submission" date="2016-06" db="UniProtKB">
        <authorList>
            <consortium name="WormBaseParasite"/>
        </authorList>
    </citation>
    <scope>IDENTIFICATION</scope>
</reference>
<dbReference type="AlphaFoldDB" id="A0A183HL74"/>